<dbReference type="PANTHER" id="PTHR30522:SF0">
    <property type="entry name" value="NUCLEOSIDE TRIPHOSPHATE PYROPHOSPHOHYDROLASE"/>
    <property type="match status" value="1"/>
</dbReference>
<gene>
    <name evidence="6" type="ORF">FHS74_000908</name>
</gene>
<dbReference type="EC" id="3.6.1.8" evidence="3"/>
<dbReference type="SUPFAM" id="SSF101386">
    <property type="entry name" value="all-alpha NTP pyrophosphatases"/>
    <property type="match status" value="2"/>
</dbReference>
<proteinExistence type="inferred from homology"/>
<dbReference type="InterPro" id="IPR048011">
    <property type="entry name" value="NTP-PPase_MazG-like_C"/>
</dbReference>
<evidence type="ECO:0000256" key="2">
    <source>
        <dbReference type="ARBA" id="ARBA00061115"/>
    </source>
</evidence>
<dbReference type="NCBIfam" id="NF007113">
    <property type="entry name" value="PRK09562.1"/>
    <property type="match status" value="1"/>
</dbReference>
<evidence type="ECO:0000313" key="6">
    <source>
        <dbReference type="EMBL" id="MBB6250367.1"/>
    </source>
</evidence>
<dbReference type="PANTHER" id="PTHR30522">
    <property type="entry name" value="NUCLEOSIDE TRIPHOSPHATE PYROPHOSPHOHYDROLASE"/>
    <property type="match status" value="1"/>
</dbReference>
<dbReference type="Pfam" id="PF03819">
    <property type="entry name" value="MazG"/>
    <property type="match status" value="2"/>
</dbReference>
<dbReference type="GO" id="GO:0046052">
    <property type="term" value="P:UTP catabolic process"/>
    <property type="evidence" value="ECO:0007669"/>
    <property type="project" value="TreeGrafter"/>
</dbReference>
<dbReference type="FunFam" id="1.10.287.1080:FF:000003">
    <property type="entry name" value="Nucleoside triphosphate pyrophosphohydrolase"/>
    <property type="match status" value="1"/>
</dbReference>
<keyword evidence="6" id="KW-0378">Hydrolase</keyword>
<dbReference type="RefSeq" id="WP_184797849.1">
    <property type="nucleotide sequence ID" value="NZ_JACIIZ010000002.1"/>
</dbReference>
<comment type="similarity">
    <text evidence="2">Belongs to the nucleoside triphosphate pyrophosphohydrolase family.</text>
</comment>
<dbReference type="NCBIfam" id="TIGR00444">
    <property type="entry name" value="mazG"/>
    <property type="match status" value="1"/>
</dbReference>
<dbReference type="GO" id="GO:0046076">
    <property type="term" value="P:dTTP catabolic process"/>
    <property type="evidence" value="ECO:0007669"/>
    <property type="project" value="TreeGrafter"/>
</dbReference>
<dbReference type="GO" id="GO:0047693">
    <property type="term" value="F:ATP diphosphatase activity"/>
    <property type="evidence" value="ECO:0007669"/>
    <property type="project" value="UniProtKB-EC"/>
</dbReference>
<dbReference type="CDD" id="cd11528">
    <property type="entry name" value="NTP-PPase_MazG_Nterm"/>
    <property type="match status" value="1"/>
</dbReference>
<evidence type="ECO:0000259" key="5">
    <source>
        <dbReference type="Pfam" id="PF03819"/>
    </source>
</evidence>
<feature type="domain" description="NTP pyrophosphohydrolase MazG-like" evidence="5">
    <location>
        <begin position="35"/>
        <end position="107"/>
    </location>
</feature>
<comment type="caution">
    <text evidence="6">The sequence shown here is derived from an EMBL/GenBank/DDBJ whole genome shotgun (WGS) entry which is preliminary data.</text>
</comment>
<dbReference type="GO" id="GO:0046081">
    <property type="term" value="P:dUTP catabolic process"/>
    <property type="evidence" value="ECO:0007669"/>
    <property type="project" value="TreeGrafter"/>
</dbReference>
<dbReference type="FunFam" id="1.10.287.1080:FF:000001">
    <property type="entry name" value="Nucleoside triphosphate pyrophosphohydrolase"/>
    <property type="match status" value="1"/>
</dbReference>
<protein>
    <recommendedName>
        <fullName evidence="4">Nucleoside triphosphate pyrophosphohydrolase</fullName>
        <ecNumber evidence="3">3.6.1.8</ecNumber>
    </recommendedName>
</protein>
<dbReference type="Proteomes" id="UP000539175">
    <property type="component" value="Unassembled WGS sequence"/>
</dbReference>
<dbReference type="InterPro" id="IPR048015">
    <property type="entry name" value="NTP-PPase_MazG-like_N"/>
</dbReference>
<accession>A0A7X0AVC6</accession>
<evidence type="ECO:0000256" key="1">
    <source>
        <dbReference type="ARBA" id="ARBA00052141"/>
    </source>
</evidence>
<reference evidence="6 7" key="1">
    <citation type="submission" date="2020-08" db="EMBL/GenBank/DDBJ databases">
        <title>Genomic Encyclopedia of Type Strains, Phase IV (KMG-IV): sequencing the most valuable type-strain genomes for metagenomic binning, comparative biology and taxonomic classification.</title>
        <authorList>
            <person name="Goeker M."/>
        </authorList>
    </citation>
    <scope>NUCLEOTIDE SEQUENCE [LARGE SCALE GENOMIC DNA]</scope>
    <source>
        <strain evidence="6 7">DSM 22198</strain>
    </source>
</reference>
<dbReference type="Gene3D" id="1.10.287.1080">
    <property type="entry name" value="MazG-like"/>
    <property type="match status" value="2"/>
</dbReference>
<dbReference type="CDD" id="cd11529">
    <property type="entry name" value="NTP-PPase_MazG_Cterm"/>
    <property type="match status" value="1"/>
</dbReference>
<dbReference type="EMBL" id="JACIIZ010000002">
    <property type="protein sequence ID" value="MBB6250367.1"/>
    <property type="molecule type" value="Genomic_DNA"/>
</dbReference>
<dbReference type="InterPro" id="IPR004518">
    <property type="entry name" value="MazG-like_dom"/>
</dbReference>
<evidence type="ECO:0000256" key="4">
    <source>
        <dbReference type="ARBA" id="ARBA00074799"/>
    </source>
</evidence>
<dbReference type="GO" id="GO:0006950">
    <property type="term" value="P:response to stress"/>
    <property type="evidence" value="ECO:0007669"/>
    <property type="project" value="UniProtKB-ARBA"/>
</dbReference>
<feature type="domain" description="NTP pyrophosphohydrolase MazG-like" evidence="5">
    <location>
        <begin position="177"/>
        <end position="241"/>
    </location>
</feature>
<name>A0A7X0AVC6_9PROT</name>
<dbReference type="GO" id="GO:0046061">
    <property type="term" value="P:dATP catabolic process"/>
    <property type="evidence" value="ECO:0007669"/>
    <property type="project" value="TreeGrafter"/>
</dbReference>
<evidence type="ECO:0000313" key="7">
    <source>
        <dbReference type="Proteomes" id="UP000539175"/>
    </source>
</evidence>
<sequence length="276" mass="30388">MTDQPSATAPIDRLLAIMAKLRDPNGGCPWDLEQDFPTIAPHTIEEAYEVADAIQLGDMAALKEELGDLLFQVVFYAQMASERGLWTFSDITTALSDKMVRRHPHVFGEDVGAVADATDQVKNWEAQKAGERAAKAAASGTKPSALDGVISGLPALTRAVKLQKRAARVGFDWTQAKEILDKIEEEIGELRAEMEHAVPEKARMQDELGDLVFALANLARHIDVDPETALRGTNAKFERRFRQIEAWLAEGGRGPADATLDEMEALWQQAKGLERK</sequence>
<evidence type="ECO:0000256" key="3">
    <source>
        <dbReference type="ARBA" id="ARBA00066372"/>
    </source>
</evidence>
<organism evidence="6 7">
    <name type="scientific">Nitrospirillum iridis</name>
    <dbReference type="NCBI Taxonomy" id="765888"/>
    <lineage>
        <taxon>Bacteria</taxon>
        <taxon>Pseudomonadati</taxon>
        <taxon>Pseudomonadota</taxon>
        <taxon>Alphaproteobacteria</taxon>
        <taxon>Rhodospirillales</taxon>
        <taxon>Azospirillaceae</taxon>
        <taxon>Nitrospirillum</taxon>
    </lineage>
</organism>
<comment type="catalytic activity">
    <reaction evidence="1">
        <text>ATP + H2O = AMP + diphosphate + H(+)</text>
        <dbReference type="Rhea" id="RHEA:14245"/>
        <dbReference type="ChEBI" id="CHEBI:15377"/>
        <dbReference type="ChEBI" id="CHEBI:15378"/>
        <dbReference type="ChEBI" id="CHEBI:30616"/>
        <dbReference type="ChEBI" id="CHEBI:33019"/>
        <dbReference type="ChEBI" id="CHEBI:456215"/>
        <dbReference type="EC" id="3.6.1.8"/>
    </reaction>
</comment>
<dbReference type="GO" id="GO:0006203">
    <property type="term" value="P:dGTP catabolic process"/>
    <property type="evidence" value="ECO:0007669"/>
    <property type="project" value="TreeGrafter"/>
</dbReference>
<keyword evidence="7" id="KW-1185">Reference proteome</keyword>
<dbReference type="InterPro" id="IPR011551">
    <property type="entry name" value="NTP_PyrPHydrolase_MazG"/>
</dbReference>
<dbReference type="GO" id="GO:0046047">
    <property type="term" value="P:TTP catabolic process"/>
    <property type="evidence" value="ECO:0007669"/>
    <property type="project" value="TreeGrafter"/>
</dbReference>
<dbReference type="AlphaFoldDB" id="A0A7X0AVC6"/>